<dbReference type="PANTHER" id="PTHR34504">
    <property type="entry name" value="ANTITOXIN HICB"/>
    <property type="match status" value="1"/>
</dbReference>
<evidence type="ECO:0000259" key="1">
    <source>
        <dbReference type="Pfam" id="PF15919"/>
    </source>
</evidence>
<organism evidence="2 3">
    <name type="scientific">Microcystis aeruginosa Ma_MB_S_20031200_S102</name>
    <dbReference type="NCBI Taxonomy" id="2486254"/>
    <lineage>
        <taxon>Bacteria</taxon>
        <taxon>Bacillati</taxon>
        <taxon>Cyanobacteriota</taxon>
        <taxon>Cyanophyceae</taxon>
        <taxon>Oscillatoriophycideae</taxon>
        <taxon>Chroococcales</taxon>
        <taxon>Microcystaceae</taxon>
        <taxon>Microcystis</taxon>
    </lineage>
</organism>
<protein>
    <submittedName>
        <fullName evidence="2">Type II toxin-antitoxin system HicB family antitoxin</fullName>
    </submittedName>
</protein>
<dbReference type="InterPro" id="IPR035069">
    <property type="entry name" value="TTHA1013/TTHA0281-like"/>
</dbReference>
<dbReference type="AlphaFoldDB" id="A0A552ECD8"/>
<dbReference type="PANTHER" id="PTHR34504:SF2">
    <property type="entry name" value="UPF0150 PROTEIN SSL0259"/>
    <property type="match status" value="1"/>
</dbReference>
<accession>A0A552ECD8</accession>
<dbReference type="Proteomes" id="UP000317708">
    <property type="component" value="Unassembled WGS sequence"/>
</dbReference>
<proteinExistence type="predicted"/>
<dbReference type="EMBL" id="SFBI01000172">
    <property type="protein sequence ID" value="TRU32176.1"/>
    <property type="molecule type" value="Genomic_DNA"/>
</dbReference>
<name>A0A552ECD8_MICAE</name>
<dbReference type="Gene3D" id="3.30.160.250">
    <property type="match status" value="1"/>
</dbReference>
<evidence type="ECO:0000313" key="2">
    <source>
        <dbReference type="EMBL" id="TRU32176.1"/>
    </source>
</evidence>
<dbReference type="Pfam" id="PF15919">
    <property type="entry name" value="HicB_lk_antitox"/>
    <property type="match status" value="1"/>
</dbReference>
<gene>
    <name evidence="2" type="ORF">EWV92_18870</name>
</gene>
<dbReference type="InterPro" id="IPR031807">
    <property type="entry name" value="HicB-like"/>
</dbReference>
<comment type="caution">
    <text evidence="2">The sequence shown here is derived from an EMBL/GenBank/DDBJ whole genome shotgun (WGS) entry which is preliminary data.</text>
</comment>
<evidence type="ECO:0000313" key="3">
    <source>
        <dbReference type="Proteomes" id="UP000317708"/>
    </source>
</evidence>
<dbReference type="SUPFAM" id="SSF143100">
    <property type="entry name" value="TTHA1013/TTHA0281-like"/>
    <property type="match status" value="1"/>
</dbReference>
<dbReference type="InterPro" id="IPR051404">
    <property type="entry name" value="TA_system_antitoxin"/>
</dbReference>
<sequence>MKYRVLIEQDEDGIYVAEVPSLPGCISQGNTRFELLANIQEAIALYLESLEAHNEPIPPPITVIKTTQVRIPALMRSVEEIKLEWS</sequence>
<reference evidence="2 3" key="1">
    <citation type="submission" date="2019-01" db="EMBL/GenBank/DDBJ databases">
        <title>Coherence of Microcystis species and biogeography revealed through population genomics.</title>
        <authorList>
            <person name="Perez-Carrascal O.M."/>
            <person name="Terrat Y."/>
            <person name="Giani A."/>
            <person name="Fortin N."/>
            <person name="Tromas N."/>
            <person name="Shapiro B.J."/>
        </authorList>
    </citation>
    <scope>NUCLEOTIDE SEQUENCE [LARGE SCALE GENOMIC DNA]</scope>
    <source>
        <strain evidence="2">Ma_MB_S_20031200_S102</strain>
    </source>
</reference>
<feature type="domain" description="HicB-like antitoxin of toxin-antitoxin system" evidence="1">
    <location>
        <begin position="3"/>
        <end position="64"/>
    </location>
</feature>